<organism evidence="1 2">
    <name type="scientific">Dermatophilus congolensis</name>
    <dbReference type="NCBI Taxonomy" id="1863"/>
    <lineage>
        <taxon>Bacteria</taxon>
        <taxon>Bacillati</taxon>
        <taxon>Actinomycetota</taxon>
        <taxon>Actinomycetes</taxon>
        <taxon>Micrococcales</taxon>
        <taxon>Dermatophilaceae</taxon>
        <taxon>Dermatophilus</taxon>
    </lineage>
</organism>
<dbReference type="Proteomes" id="UP000242637">
    <property type="component" value="Chromosome 1"/>
</dbReference>
<dbReference type="EMBL" id="LT906453">
    <property type="protein sequence ID" value="SNV24971.1"/>
    <property type="molecule type" value="Genomic_DNA"/>
</dbReference>
<sequence>MNHPPHDPVPECVRGELERLITRWAALPYDQALACVRDAWELATSVAASDPTHRDTVPALEESCAATPAAVMQVITAVIYDHFAAHADEDARGQAASQICTQLSELRNGLPSSMLPLGQ</sequence>
<accession>A0A239VRS0</accession>
<dbReference type="AlphaFoldDB" id="A0A239VRS0"/>
<protein>
    <submittedName>
        <fullName evidence="1">Uncharacterized protein</fullName>
    </submittedName>
</protein>
<keyword evidence="2" id="KW-1185">Reference proteome</keyword>
<dbReference type="STRING" id="1121387.GCA_000429885_00524"/>
<proteinExistence type="predicted"/>
<name>A0A239VRS0_9MICO</name>
<dbReference type="KEGG" id="dco:SAMEA4475696_2156"/>
<gene>
    <name evidence="1" type="ORF">SAMEA4475696_02156</name>
</gene>
<dbReference type="RefSeq" id="WP_034400426.1">
    <property type="nucleotide sequence ID" value="NZ_JAAFNI010000001.1"/>
</dbReference>
<evidence type="ECO:0000313" key="1">
    <source>
        <dbReference type="EMBL" id="SNV24971.1"/>
    </source>
</evidence>
<evidence type="ECO:0000313" key="2">
    <source>
        <dbReference type="Proteomes" id="UP000242637"/>
    </source>
</evidence>
<reference evidence="1 2" key="1">
    <citation type="submission" date="2017-06" db="EMBL/GenBank/DDBJ databases">
        <authorList>
            <consortium name="Pathogen Informatics"/>
        </authorList>
    </citation>
    <scope>NUCLEOTIDE SEQUENCE [LARGE SCALE GENOMIC DNA]</scope>
    <source>
        <strain evidence="1 2">NCTC13039</strain>
    </source>
</reference>